<sequence>MFIIEIENKNKKNIFNNVTEYFKNIQKNI</sequence>
<name>A0A6C0JB20_9ZZZZ</name>
<protein>
    <submittedName>
        <fullName evidence="1">Uncharacterized protein</fullName>
    </submittedName>
</protein>
<organism evidence="1">
    <name type="scientific">viral metagenome</name>
    <dbReference type="NCBI Taxonomy" id="1070528"/>
    <lineage>
        <taxon>unclassified sequences</taxon>
        <taxon>metagenomes</taxon>
        <taxon>organismal metagenomes</taxon>
    </lineage>
</organism>
<dbReference type="AlphaFoldDB" id="A0A6C0JB20"/>
<evidence type="ECO:0000313" key="1">
    <source>
        <dbReference type="EMBL" id="QHU02020.1"/>
    </source>
</evidence>
<accession>A0A6C0JB20</accession>
<dbReference type="EMBL" id="MN740351">
    <property type="protein sequence ID" value="QHU02020.1"/>
    <property type="molecule type" value="Genomic_DNA"/>
</dbReference>
<reference evidence="1" key="1">
    <citation type="journal article" date="2020" name="Nature">
        <title>Giant virus diversity and host interactions through global metagenomics.</title>
        <authorList>
            <person name="Schulz F."/>
            <person name="Roux S."/>
            <person name="Paez-Espino D."/>
            <person name="Jungbluth S."/>
            <person name="Walsh D.A."/>
            <person name="Denef V.J."/>
            <person name="McMahon K.D."/>
            <person name="Konstantinidis K.T."/>
            <person name="Eloe-Fadrosh E.A."/>
            <person name="Kyrpides N.C."/>
            <person name="Woyke T."/>
        </authorList>
    </citation>
    <scope>NUCLEOTIDE SEQUENCE</scope>
    <source>
        <strain evidence="1">GVMAG-M-3300025880-56</strain>
    </source>
</reference>
<proteinExistence type="predicted"/>